<dbReference type="PANTHER" id="PTHR43785">
    <property type="entry name" value="GAMMA-GLUTAMYLPUTRESCINE SYNTHETASE"/>
    <property type="match status" value="1"/>
</dbReference>
<reference evidence="2 3" key="1">
    <citation type="submission" date="2019-04" db="EMBL/GenBank/DDBJ databases">
        <authorList>
            <consortium name="DOE Joint Genome Institute"/>
            <person name="Mondo S."/>
            <person name="Kjaerbolling I."/>
            <person name="Vesth T."/>
            <person name="Frisvad J.C."/>
            <person name="Nybo J.L."/>
            <person name="Theobald S."/>
            <person name="Kildgaard S."/>
            <person name="Isbrandt T."/>
            <person name="Kuo A."/>
            <person name="Sato A."/>
            <person name="Lyhne E.K."/>
            <person name="Kogle M.E."/>
            <person name="Wiebenga A."/>
            <person name="Kun R.S."/>
            <person name="Lubbers R.J."/>
            <person name="Makela M.R."/>
            <person name="Barry K."/>
            <person name="Chovatia M."/>
            <person name="Clum A."/>
            <person name="Daum C."/>
            <person name="Haridas S."/>
            <person name="He G."/>
            <person name="LaButti K."/>
            <person name="Lipzen A."/>
            <person name="Riley R."/>
            <person name="Salamov A."/>
            <person name="Simmons B.A."/>
            <person name="Magnuson J.K."/>
            <person name="Henrissat B."/>
            <person name="Mortensen U.H."/>
            <person name="Larsen T.O."/>
            <person name="Devries R.P."/>
            <person name="Grigoriev I.V."/>
            <person name="Machida M."/>
            <person name="Baker S.E."/>
            <person name="Andersen M.R."/>
            <person name="Cantor M.N."/>
            <person name="Hua S.X."/>
        </authorList>
    </citation>
    <scope>NUCLEOTIDE SEQUENCE [LARGE SCALE GENOMIC DNA]</scope>
    <source>
        <strain evidence="2 3">CBS 117616</strain>
    </source>
</reference>
<dbReference type="PANTHER" id="PTHR43785:SF12">
    <property type="entry name" value="TYPE-1 GLUTAMINE SYNTHETASE 2"/>
    <property type="match status" value="1"/>
</dbReference>
<dbReference type="Proteomes" id="UP000325395">
    <property type="component" value="Unassembled WGS sequence"/>
</dbReference>
<sequence length="100" mass="11160">MVKVAGVDVDGQLRGKLMKKSKFLSIVTELAIWDEENGYRDLNSFRRIPWENNVPFFLVSFLDPDTREPVCACPRGLLKNVAAKAETAGYRAMAGGIAVW</sequence>
<name>A0ABQ6WRV4_9EURO</name>
<accession>A0ABQ6WRV4</accession>
<protein>
    <submittedName>
        <fullName evidence="2">Uncharacterized protein</fullName>
    </submittedName>
</protein>
<evidence type="ECO:0000313" key="3">
    <source>
        <dbReference type="Proteomes" id="UP000325395"/>
    </source>
</evidence>
<evidence type="ECO:0000313" key="2">
    <source>
        <dbReference type="EMBL" id="KAE8418971.1"/>
    </source>
</evidence>
<organism evidence="2 3">
    <name type="scientific">Aspergillus pseudocaelatus</name>
    <dbReference type="NCBI Taxonomy" id="1825620"/>
    <lineage>
        <taxon>Eukaryota</taxon>
        <taxon>Fungi</taxon>
        <taxon>Dikarya</taxon>
        <taxon>Ascomycota</taxon>
        <taxon>Pezizomycotina</taxon>
        <taxon>Eurotiomycetes</taxon>
        <taxon>Eurotiomycetidae</taxon>
        <taxon>Eurotiales</taxon>
        <taxon>Aspergillaceae</taxon>
        <taxon>Aspergillus</taxon>
        <taxon>Aspergillus subgen. Circumdati</taxon>
    </lineage>
</organism>
<gene>
    <name evidence="2" type="ORF">BDV36DRAFT_294622</name>
</gene>
<keyword evidence="3" id="KW-1185">Reference proteome</keyword>
<dbReference type="EMBL" id="ML735721">
    <property type="protein sequence ID" value="KAE8418971.1"/>
    <property type="molecule type" value="Genomic_DNA"/>
</dbReference>
<proteinExistence type="predicted"/>
<evidence type="ECO:0000256" key="1">
    <source>
        <dbReference type="ARBA" id="ARBA00022598"/>
    </source>
</evidence>
<keyword evidence="1" id="KW-0436">Ligase</keyword>